<protein>
    <submittedName>
        <fullName evidence="3">Putative lipoprotein</fullName>
    </submittedName>
</protein>
<reference evidence="3 4" key="1">
    <citation type="submission" date="2018-06" db="EMBL/GenBank/DDBJ databases">
        <authorList>
            <consortium name="Pathogen Informatics"/>
            <person name="Doyle S."/>
        </authorList>
    </citation>
    <scope>NUCLEOTIDE SEQUENCE [LARGE SCALE GENOMIC DNA]</scope>
    <source>
        <strain evidence="3 4">NCTC12278</strain>
    </source>
</reference>
<feature type="signal peptide" evidence="2">
    <location>
        <begin position="1"/>
        <end position="22"/>
    </location>
</feature>
<keyword evidence="3" id="KW-0449">Lipoprotein</keyword>
<dbReference type="InterPro" id="IPR032542">
    <property type="entry name" value="DUF4947"/>
</dbReference>
<feature type="chain" id="PRO_5039508101" evidence="2">
    <location>
        <begin position="23"/>
        <end position="215"/>
    </location>
</feature>
<dbReference type="RefSeq" id="WP_018030497.1">
    <property type="nucleotide sequence ID" value="NZ_LS483343.1"/>
</dbReference>
<sequence>MKKKNTLITLPFLLISVLFLTACSSEFFQPIGLNEKTEKQTKKTTTRKSQEETTTSAEDEDSPSEDDKVAKGLPDNASEAKTDKIYATGDAKVYYFRHDDGFEAQIPDFKGYTQEKVKEVLGEPQEIITDSAQIQTKMKENELSNLKDLLKKGDITENQAKAFYTGAGDVAASAQLGTKYVLYSYENGKVLLIFNTDDTKNLYYITPNPEYLYFK</sequence>
<organism evidence="3 4">
    <name type="scientific">Streptococcus ferus</name>
    <dbReference type="NCBI Taxonomy" id="1345"/>
    <lineage>
        <taxon>Bacteria</taxon>
        <taxon>Bacillati</taxon>
        <taxon>Bacillota</taxon>
        <taxon>Bacilli</taxon>
        <taxon>Lactobacillales</taxon>
        <taxon>Streptococcaceae</taxon>
        <taxon>Streptococcus</taxon>
    </lineage>
</organism>
<feature type="region of interest" description="Disordered" evidence="1">
    <location>
        <begin position="38"/>
        <end position="75"/>
    </location>
</feature>
<dbReference type="PROSITE" id="PS51257">
    <property type="entry name" value="PROKAR_LIPOPROTEIN"/>
    <property type="match status" value="1"/>
</dbReference>
<keyword evidence="2" id="KW-0732">Signal</keyword>
<keyword evidence="4" id="KW-1185">Reference proteome</keyword>
<proteinExistence type="predicted"/>
<dbReference type="KEGG" id="sfer:NCTC12278_01832"/>
<evidence type="ECO:0000256" key="2">
    <source>
        <dbReference type="SAM" id="SignalP"/>
    </source>
</evidence>
<name>A0A2X3VIL3_9STRE</name>
<dbReference type="AlphaFoldDB" id="A0A2X3VIL3"/>
<gene>
    <name evidence="3" type="ORF">NCTC12278_01832</name>
</gene>
<evidence type="ECO:0000313" key="3">
    <source>
        <dbReference type="EMBL" id="SQF41230.1"/>
    </source>
</evidence>
<evidence type="ECO:0000256" key="1">
    <source>
        <dbReference type="SAM" id="MobiDB-lite"/>
    </source>
</evidence>
<dbReference type="Pfam" id="PF16305">
    <property type="entry name" value="DUF4947"/>
    <property type="match status" value="1"/>
</dbReference>
<dbReference type="OrthoDB" id="2228421at2"/>
<dbReference type="EMBL" id="LS483343">
    <property type="protein sequence ID" value="SQF41230.1"/>
    <property type="molecule type" value="Genomic_DNA"/>
</dbReference>
<evidence type="ECO:0000313" key="4">
    <source>
        <dbReference type="Proteomes" id="UP000249495"/>
    </source>
</evidence>
<accession>A0A2X3VIL3</accession>
<dbReference type="Proteomes" id="UP000249495">
    <property type="component" value="Chromosome 1"/>
</dbReference>